<dbReference type="AlphaFoldDB" id="R7S4E4"/>
<feature type="compositionally biased region" description="Basic and acidic residues" evidence="1">
    <location>
        <begin position="77"/>
        <end position="90"/>
    </location>
</feature>
<feature type="non-terminal residue" evidence="3">
    <location>
        <position position="1"/>
    </location>
</feature>
<feature type="transmembrane region" description="Helical" evidence="2">
    <location>
        <begin position="12"/>
        <end position="32"/>
    </location>
</feature>
<dbReference type="RefSeq" id="XP_007387633.1">
    <property type="nucleotide sequence ID" value="XM_007387571.1"/>
</dbReference>
<evidence type="ECO:0000313" key="3">
    <source>
        <dbReference type="EMBL" id="EIN05230.1"/>
    </source>
</evidence>
<dbReference type="KEGG" id="psq:PUNSTDRAFT_107513"/>
<sequence length="131" mass="14322">EPKSSPKPQPIGNAPFIFLFTTCTLCAVFLLWRRASSLKRVIQHRLETWKETQEEGHIRLSEDDGPSAASFLADDYDDHHQGLQDSDIHGARPAPQPPASAEAPGGEPVVVSDEVAASDLWHAANNAEAER</sequence>
<feature type="compositionally biased region" description="Low complexity" evidence="1">
    <location>
        <begin position="99"/>
        <end position="108"/>
    </location>
</feature>
<feature type="compositionally biased region" description="Basic and acidic residues" evidence="1">
    <location>
        <begin position="51"/>
        <end position="62"/>
    </location>
</feature>
<protein>
    <submittedName>
        <fullName evidence="3">Uncharacterized protein</fullName>
    </submittedName>
</protein>
<feature type="region of interest" description="Disordered" evidence="1">
    <location>
        <begin position="51"/>
        <end position="110"/>
    </location>
</feature>
<dbReference type="OrthoDB" id="3198959at2759"/>
<accession>R7S4E4</accession>
<name>R7S4E4_PUNST</name>
<keyword evidence="4" id="KW-1185">Reference proteome</keyword>
<reference evidence="4" key="1">
    <citation type="journal article" date="2012" name="Science">
        <title>The Paleozoic origin of enzymatic lignin decomposition reconstructed from 31 fungal genomes.</title>
        <authorList>
            <person name="Floudas D."/>
            <person name="Binder M."/>
            <person name="Riley R."/>
            <person name="Barry K."/>
            <person name="Blanchette R.A."/>
            <person name="Henrissat B."/>
            <person name="Martinez A.T."/>
            <person name="Otillar R."/>
            <person name="Spatafora J.W."/>
            <person name="Yadav J.S."/>
            <person name="Aerts A."/>
            <person name="Benoit I."/>
            <person name="Boyd A."/>
            <person name="Carlson A."/>
            <person name="Copeland A."/>
            <person name="Coutinho P.M."/>
            <person name="de Vries R.P."/>
            <person name="Ferreira P."/>
            <person name="Findley K."/>
            <person name="Foster B."/>
            <person name="Gaskell J."/>
            <person name="Glotzer D."/>
            <person name="Gorecki P."/>
            <person name="Heitman J."/>
            <person name="Hesse C."/>
            <person name="Hori C."/>
            <person name="Igarashi K."/>
            <person name="Jurgens J.A."/>
            <person name="Kallen N."/>
            <person name="Kersten P."/>
            <person name="Kohler A."/>
            <person name="Kuees U."/>
            <person name="Kumar T.K.A."/>
            <person name="Kuo A."/>
            <person name="LaButti K."/>
            <person name="Larrondo L.F."/>
            <person name="Lindquist E."/>
            <person name="Ling A."/>
            <person name="Lombard V."/>
            <person name="Lucas S."/>
            <person name="Lundell T."/>
            <person name="Martin R."/>
            <person name="McLaughlin D.J."/>
            <person name="Morgenstern I."/>
            <person name="Morin E."/>
            <person name="Murat C."/>
            <person name="Nagy L.G."/>
            <person name="Nolan M."/>
            <person name="Ohm R.A."/>
            <person name="Patyshakuliyeva A."/>
            <person name="Rokas A."/>
            <person name="Ruiz-Duenas F.J."/>
            <person name="Sabat G."/>
            <person name="Salamov A."/>
            <person name="Samejima M."/>
            <person name="Schmutz J."/>
            <person name="Slot J.C."/>
            <person name="St John F."/>
            <person name="Stenlid J."/>
            <person name="Sun H."/>
            <person name="Sun S."/>
            <person name="Syed K."/>
            <person name="Tsang A."/>
            <person name="Wiebenga A."/>
            <person name="Young D."/>
            <person name="Pisabarro A."/>
            <person name="Eastwood D.C."/>
            <person name="Martin F."/>
            <person name="Cullen D."/>
            <person name="Grigoriev I.V."/>
            <person name="Hibbett D.S."/>
        </authorList>
    </citation>
    <scope>NUCLEOTIDE SEQUENCE [LARGE SCALE GENOMIC DNA]</scope>
    <source>
        <strain evidence="4">HHB-11173 SS5</strain>
    </source>
</reference>
<evidence type="ECO:0000256" key="1">
    <source>
        <dbReference type="SAM" id="MobiDB-lite"/>
    </source>
</evidence>
<dbReference type="Proteomes" id="UP000054196">
    <property type="component" value="Unassembled WGS sequence"/>
</dbReference>
<proteinExistence type="predicted"/>
<dbReference type="GeneID" id="18876097"/>
<gene>
    <name evidence="3" type="ORF">PUNSTDRAFT_107513</name>
</gene>
<keyword evidence="2" id="KW-0472">Membrane</keyword>
<keyword evidence="2" id="KW-0812">Transmembrane</keyword>
<evidence type="ECO:0000313" key="4">
    <source>
        <dbReference type="Proteomes" id="UP000054196"/>
    </source>
</evidence>
<dbReference type="EMBL" id="JH687551">
    <property type="protein sequence ID" value="EIN05230.1"/>
    <property type="molecule type" value="Genomic_DNA"/>
</dbReference>
<keyword evidence="2" id="KW-1133">Transmembrane helix</keyword>
<organism evidence="3 4">
    <name type="scientific">Punctularia strigosozonata (strain HHB-11173)</name>
    <name type="common">White-rot fungus</name>
    <dbReference type="NCBI Taxonomy" id="741275"/>
    <lineage>
        <taxon>Eukaryota</taxon>
        <taxon>Fungi</taxon>
        <taxon>Dikarya</taxon>
        <taxon>Basidiomycota</taxon>
        <taxon>Agaricomycotina</taxon>
        <taxon>Agaricomycetes</taxon>
        <taxon>Corticiales</taxon>
        <taxon>Punctulariaceae</taxon>
        <taxon>Punctularia</taxon>
    </lineage>
</organism>
<dbReference type="OMA" id="CAVFLLW"/>
<dbReference type="HOGENOM" id="CLU_144904_0_0_1"/>
<evidence type="ECO:0000256" key="2">
    <source>
        <dbReference type="SAM" id="Phobius"/>
    </source>
</evidence>
<dbReference type="eggNOG" id="ENOG502SSK8">
    <property type="taxonomic scope" value="Eukaryota"/>
</dbReference>